<name>A0AAE4SCA6_9EURY</name>
<feature type="region of interest" description="Disordered" evidence="1">
    <location>
        <begin position="1"/>
        <end position="28"/>
    </location>
</feature>
<reference evidence="3" key="1">
    <citation type="submission" date="2023-06" db="EMBL/GenBank/DDBJ databases">
        <title>Genome sequence of Methanosarcinaceae archaeon Ag5.</title>
        <authorList>
            <person name="Protasov E."/>
            <person name="Platt K."/>
            <person name="Poehlein A."/>
            <person name="Daniel R."/>
            <person name="Brune A."/>
        </authorList>
    </citation>
    <scope>NUCLEOTIDE SEQUENCE</scope>
    <source>
        <strain evidence="3">Ag5</strain>
    </source>
</reference>
<evidence type="ECO:0000313" key="3">
    <source>
        <dbReference type="EMBL" id="MDV0446317.1"/>
    </source>
</evidence>
<dbReference type="SUPFAM" id="SSF46785">
    <property type="entry name" value="Winged helix' DNA-binding domain"/>
    <property type="match status" value="1"/>
</dbReference>
<dbReference type="PANTHER" id="PTHR43132:SF2">
    <property type="entry name" value="ARSENICAL RESISTANCE OPERON REPRESSOR ARSR-RELATED"/>
    <property type="match status" value="1"/>
</dbReference>
<keyword evidence="4" id="KW-1185">Reference proteome</keyword>
<dbReference type="Proteomes" id="UP001271789">
    <property type="component" value="Unassembled WGS sequence"/>
</dbReference>
<dbReference type="InterPro" id="IPR051011">
    <property type="entry name" value="Metal_resp_trans_reg"/>
</dbReference>
<dbReference type="CDD" id="cd00090">
    <property type="entry name" value="HTH_ARSR"/>
    <property type="match status" value="1"/>
</dbReference>
<protein>
    <submittedName>
        <fullName evidence="3">Uncharacterized protein</fullName>
    </submittedName>
</protein>
<keyword evidence="2" id="KW-0472">Membrane</keyword>
<evidence type="ECO:0000313" key="4">
    <source>
        <dbReference type="Proteomes" id="UP001271789"/>
    </source>
</evidence>
<feature type="transmembrane region" description="Helical" evidence="2">
    <location>
        <begin position="324"/>
        <end position="344"/>
    </location>
</feature>
<sequence length="360" mass="39517">MNSVEESNGIQKPKSKEPIVTDTSDDESFEEFDADNLIIIPVNDDSKKIRQILSNETSMKILDALKKESMSSSQLSEKLGLPLTTIKYNVDILVENNLVNVKKIKYSEKGRQVKIYEAPEKVIVFAPEKISRISIITMLQKYAFAFTCAVFAGFGLSYLFRSHRSVVENTSMASDAKIMVESGRYYDYNTNSAAGDYIVQSANTTPANATVAGDAPVPAPSAMPEAVMADVGQIYDTNIAPYANDIDLSVISDVRNLYAPYTEVPVSYADPNYLLNESTYTYVSDAAYNATVAADAGVNAAPGGIHESLAAAANWIYDSVGYQAFWFILGALFVCVVIWVVEYVSVSKNKNTNDHVQKQK</sequence>
<keyword evidence="2" id="KW-0812">Transmembrane</keyword>
<keyword evidence="2" id="KW-1133">Transmembrane helix</keyword>
<feature type="transmembrane region" description="Helical" evidence="2">
    <location>
        <begin position="142"/>
        <end position="160"/>
    </location>
</feature>
<organism evidence="3 4">
    <name type="scientific">Methanolapillus africanus</name>
    <dbReference type="NCBI Taxonomy" id="3028297"/>
    <lineage>
        <taxon>Archaea</taxon>
        <taxon>Methanobacteriati</taxon>
        <taxon>Methanobacteriota</taxon>
        <taxon>Stenosarchaea group</taxon>
        <taxon>Methanomicrobia</taxon>
        <taxon>Methanosarcinales</taxon>
        <taxon>Methanosarcinaceae</taxon>
        <taxon>Methanolapillus</taxon>
    </lineage>
</organism>
<dbReference type="PANTHER" id="PTHR43132">
    <property type="entry name" value="ARSENICAL RESISTANCE OPERON REPRESSOR ARSR-RELATED"/>
    <property type="match status" value="1"/>
</dbReference>
<dbReference type="InterPro" id="IPR036388">
    <property type="entry name" value="WH-like_DNA-bd_sf"/>
</dbReference>
<evidence type="ECO:0000256" key="2">
    <source>
        <dbReference type="SAM" id="Phobius"/>
    </source>
</evidence>
<dbReference type="InterPro" id="IPR036390">
    <property type="entry name" value="WH_DNA-bd_sf"/>
</dbReference>
<evidence type="ECO:0000256" key="1">
    <source>
        <dbReference type="SAM" id="MobiDB-lite"/>
    </source>
</evidence>
<dbReference type="Pfam" id="PF12840">
    <property type="entry name" value="HTH_20"/>
    <property type="match status" value="1"/>
</dbReference>
<accession>A0AAE4SCA6</accession>
<proteinExistence type="predicted"/>
<dbReference type="AlphaFoldDB" id="A0AAE4SCA6"/>
<dbReference type="Gene3D" id="1.10.10.10">
    <property type="entry name" value="Winged helix-like DNA-binding domain superfamily/Winged helix DNA-binding domain"/>
    <property type="match status" value="1"/>
</dbReference>
<gene>
    <name evidence="3" type="ORF">MsAg5_01470</name>
</gene>
<dbReference type="EMBL" id="JAWDKD010000003">
    <property type="protein sequence ID" value="MDV0446317.1"/>
    <property type="molecule type" value="Genomic_DNA"/>
</dbReference>
<dbReference type="RefSeq" id="WP_338098700.1">
    <property type="nucleotide sequence ID" value="NZ_JAWDKD010000003.1"/>
</dbReference>
<feature type="compositionally biased region" description="Polar residues" evidence="1">
    <location>
        <begin position="1"/>
        <end position="10"/>
    </location>
</feature>
<dbReference type="InterPro" id="IPR011991">
    <property type="entry name" value="ArsR-like_HTH"/>
</dbReference>
<comment type="caution">
    <text evidence="3">The sequence shown here is derived from an EMBL/GenBank/DDBJ whole genome shotgun (WGS) entry which is preliminary data.</text>
</comment>